<dbReference type="InterPro" id="IPR036705">
    <property type="entry name" value="Ribosyl_crysJ1_sf"/>
</dbReference>
<name>A0ABS4GZ11_9BACL</name>
<dbReference type="InterPro" id="IPR005502">
    <property type="entry name" value="Ribosyl_crysJ1"/>
</dbReference>
<dbReference type="Pfam" id="PF03747">
    <property type="entry name" value="ADP_ribosyl_GH"/>
    <property type="match status" value="1"/>
</dbReference>
<dbReference type="Proteomes" id="UP001519273">
    <property type="component" value="Unassembled WGS sequence"/>
</dbReference>
<evidence type="ECO:0000313" key="1">
    <source>
        <dbReference type="EMBL" id="MBP1935272.1"/>
    </source>
</evidence>
<dbReference type="InterPro" id="IPR050792">
    <property type="entry name" value="ADP-ribosylglycohydrolase"/>
</dbReference>
<reference evidence="1 2" key="1">
    <citation type="submission" date="2021-03" db="EMBL/GenBank/DDBJ databases">
        <title>Genomic Encyclopedia of Type Strains, Phase IV (KMG-IV): sequencing the most valuable type-strain genomes for metagenomic binning, comparative biology and taxonomic classification.</title>
        <authorList>
            <person name="Goeker M."/>
        </authorList>
    </citation>
    <scope>NUCLEOTIDE SEQUENCE [LARGE SCALE GENOMIC DNA]</scope>
    <source>
        <strain evidence="1 2">DSM 23491</strain>
    </source>
</reference>
<keyword evidence="2" id="KW-1185">Reference proteome</keyword>
<dbReference type="RefSeq" id="WP_209844400.1">
    <property type="nucleotide sequence ID" value="NZ_CBCRVE010000001.1"/>
</dbReference>
<evidence type="ECO:0000313" key="2">
    <source>
        <dbReference type="Proteomes" id="UP001519273"/>
    </source>
</evidence>
<dbReference type="PANTHER" id="PTHR16222:SF12">
    <property type="entry name" value="ADP-RIBOSYLGLYCOHYDROLASE-RELATED"/>
    <property type="match status" value="1"/>
</dbReference>
<dbReference type="Gene3D" id="1.10.4080.10">
    <property type="entry name" value="ADP-ribosylation/Crystallin J1"/>
    <property type="match status" value="1"/>
</dbReference>
<accession>A0ABS4GZ11</accession>
<protein>
    <submittedName>
        <fullName evidence="1">ADP-ribosylglycohydrolase</fullName>
    </submittedName>
</protein>
<sequence>MAGYAALDVLLNLELTQLDEEGYDTAGLHQKLQAAGTDGASLLEVYEEMQRLPKRQDFSYIEPSDLEHIRLDRPAGPRKLDDTLHDSQWKDKFYGAWLGRCCGCALGKPLESYPFNVGKDGKPGWFWIKAWYEGADAWPIQGYVPRHSRLELTNPIEMPNIHSYRDMMTYMESDDDLRYTVLGLVLLEQKGLQWDSWDIGDLWHKYLTYQQVCTAETQSYINFIQVAPRENYKKPSNWPERKEWVRTYLNPYREWIGAQIRADAFGYAAAGNPELAAELAWRDGSFSHVKNGIYGEMYTAAMIAAAFVTDDVEDIVRIGLSEIPQQSRLAQAIHQAIEITKTCHDQIELVGRIEQAFNSYNWVHTINNAALVTAALLFSEGDFETAITTAVLGGWDTDCNGATLGSIMGAMLGASRLPSRWTEPLDDTLYAEIINFHPISISECAQRSYSVFRKIQSELNRSK</sequence>
<dbReference type="SUPFAM" id="SSF101478">
    <property type="entry name" value="ADP-ribosylglycohydrolase"/>
    <property type="match status" value="1"/>
</dbReference>
<proteinExistence type="predicted"/>
<dbReference type="EMBL" id="JAGGKP010000001">
    <property type="protein sequence ID" value="MBP1935272.1"/>
    <property type="molecule type" value="Genomic_DNA"/>
</dbReference>
<gene>
    <name evidence="1" type="ORF">J2Z20_000133</name>
</gene>
<dbReference type="PANTHER" id="PTHR16222">
    <property type="entry name" value="ADP-RIBOSYLGLYCOHYDROLASE"/>
    <property type="match status" value="1"/>
</dbReference>
<comment type="caution">
    <text evidence="1">The sequence shown here is derived from an EMBL/GenBank/DDBJ whole genome shotgun (WGS) entry which is preliminary data.</text>
</comment>
<organism evidence="1 2">
    <name type="scientific">Paenibacillus sediminis</name>
    <dbReference type="NCBI Taxonomy" id="664909"/>
    <lineage>
        <taxon>Bacteria</taxon>
        <taxon>Bacillati</taxon>
        <taxon>Bacillota</taxon>
        <taxon>Bacilli</taxon>
        <taxon>Bacillales</taxon>
        <taxon>Paenibacillaceae</taxon>
        <taxon>Paenibacillus</taxon>
    </lineage>
</organism>